<sequence>MKSRKWKKISALLFLGIALLFLLMPTYMQEALIHWFPDISDTYIFPSDTVGKADSCWEWPEARDANRYRMTDDEEAYLEKYGTVAYLVIQDDSIRYEEYREDWTPQKLSNIFSATKSIVGLLVGIAYDEGFIESLDDKVSKYLPEFGEGDKITIRNLLTMSSGLDWDEAYTALISKTTQAYYGDRIRDLIMDLKVVEEPGKKYSYKSGDTQLLSFVLEAALDKVHKEKEYEWGIFKTEVKVHSPVSISEYAERKLWKPLGACNDALWNLDREDGDEKTYCCFNTTARDLARLGRLILNKGNWNGRQLISETYLNEAITPAGYLENEFGDGSLDYYGFQIWIMHYKEMRFPAFRGLGGQYMFVIPQKNAIVIRLGHKRSDEYIREKTIDMDAYLDIAFKILE</sequence>
<dbReference type="PANTHER" id="PTHR43283:SF7">
    <property type="entry name" value="BETA-LACTAMASE-RELATED DOMAIN-CONTAINING PROTEIN"/>
    <property type="match status" value="1"/>
</dbReference>
<dbReference type="Proteomes" id="UP000284434">
    <property type="component" value="Unassembled WGS sequence"/>
</dbReference>
<dbReference type="InterPro" id="IPR001466">
    <property type="entry name" value="Beta-lactam-related"/>
</dbReference>
<name>A0A413I8U9_9BACT</name>
<dbReference type="PANTHER" id="PTHR43283">
    <property type="entry name" value="BETA-LACTAMASE-RELATED"/>
    <property type="match status" value="1"/>
</dbReference>
<keyword evidence="3" id="KW-0378">Hydrolase</keyword>
<reference evidence="4 5" key="1">
    <citation type="submission" date="2018-08" db="EMBL/GenBank/DDBJ databases">
        <title>A genome reference for cultivated species of the human gut microbiota.</title>
        <authorList>
            <person name="Zou Y."/>
            <person name="Xue W."/>
            <person name="Luo G."/>
        </authorList>
    </citation>
    <scope>NUCLEOTIDE SEQUENCE [LARGE SCALE GENOMIC DNA]</scope>
    <source>
        <strain evidence="2 4">AF16-14</strain>
        <strain evidence="3 5">OF03-11</strain>
    </source>
</reference>
<dbReference type="Proteomes" id="UP000284243">
    <property type="component" value="Unassembled WGS sequence"/>
</dbReference>
<dbReference type="Pfam" id="PF00144">
    <property type="entry name" value="Beta-lactamase"/>
    <property type="match status" value="1"/>
</dbReference>
<comment type="caution">
    <text evidence="3">The sequence shown here is derived from an EMBL/GenBank/DDBJ whole genome shotgun (WGS) entry which is preliminary data.</text>
</comment>
<accession>A0A413I8U9</accession>
<dbReference type="AlphaFoldDB" id="A0A413I8U9"/>
<dbReference type="EMBL" id="QSCO01000023">
    <property type="protein sequence ID" value="RGY04613.1"/>
    <property type="molecule type" value="Genomic_DNA"/>
</dbReference>
<dbReference type="Gene3D" id="3.40.710.10">
    <property type="entry name" value="DD-peptidase/beta-lactamase superfamily"/>
    <property type="match status" value="1"/>
</dbReference>
<proteinExistence type="predicted"/>
<dbReference type="RefSeq" id="WP_113028620.1">
    <property type="nucleotide sequence ID" value="NZ_JADNIQ010000009.1"/>
</dbReference>
<evidence type="ECO:0000313" key="5">
    <source>
        <dbReference type="Proteomes" id="UP000284434"/>
    </source>
</evidence>
<dbReference type="SUPFAM" id="SSF56601">
    <property type="entry name" value="beta-lactamase/transpeptidase-like"/>
    <property type="match status" value="1"/>
</dbReference>
<dbReference type="InterPro" id="IPR050789">
    <property type="entry name" value="Diverse_Enzym_Activities"/>
</dbReference>
<protein>
    <submittedName>
        <fullName evidence="3">Class C beta-lactamase-related serine hydrolase</fullName>
    </submittedName>
</protein>
<evidence type="ECO:0000313" key="3">
    <source>
        <dbReference type="EMBL" id="RGY04613.1"/>
    </source>
</evidence>
<dbReference type="InterPro" id="IPR012338">
    <property type="entry name" value="Beta-lactam/transpept-like"/>
</dbReference>
<evidence type="ECO:0000259" key="1">
    <source>
        <dbReference type="Pfam" id="PF00144"/>
    </source>
</evidence>
<dbReference type="EMBL" id="QRYC01000008">
    <property type="protein sequence ID" value="RGU56704.1"/>
    <property type="molecule type" value="Genomic_DNA"/>
</dbReference>
<feature type="domain" description="Beta-lactamase-related" evidence="1">
    <location>
        <begin position="77"/>
        <end position="378"/>
    </location>
</feature>
<organism evidence="3 5">
    <name type="scientific">Odoribacter splanchnicus</name>
    <dbReference type="NCBI Taxonomy" id="28118"/>
    <lineage>
        <taxon>Bacteria</taxon>
        <taxon>Pseudomonadati</taxon>
        <taxon>Bacteroidota</taxon>
        <taxon>Bacteroidia</taxon>
        <taxon>Bacteroidales</taxon>
        <taxon>Odoribacteraceae</taxon>
        <taxon>Odoribacter</taxon>
    </lineage>
</organism>
<evidence type="ECO:0000313" key="2">
    <source>
        <dbReference type="EMBL" id="RGU56704.1"/>
    </source>
</evidence>
<gene>
    <name evidence="2" type="ORF">DWW57_07465</name>
    <name evidence="3" type="ORF">DXA53_15150</name>
</gene>
<dbReference type="GO" id="GO:0016787">
    <property type="term" value="F:hydrolase activity"/>
    <property type="evidence" value="ECO:0007669"/>
    <property type="project" value="UniProtKB-KW"/>
</dbReference>
<evidence type="ECO:0000313" key="4">
    <source>
        <dbReference type="Proteomes" id="UP000284243"/>
    </source>
</evidence>